<gene>
    <name evidence="1" type="ORF">HMN09_01055200</name>
</gene>
<name>A0A8H6SD17_MYCCL</name>
<evidence type="ECO:0000313" key="2">
    <source>
        <dbReference type="Proteomes" id="UP000613580"/>
    </source>
</evidence>
<keyword evidence="2" id="KW-1185">Reference proteome</keyword>
<comment type="caution">
    <text evidence="1">The sequence shown here is derived from an EMBL/GenBank/DDBJ whole genome shotgun (WGS) entry which is preliminary data.</text>
</comment>
<dbReference type="Proteomes" id="UP000613580">
    <property type="component" value="Unassembled WGS sequence"/>
</dbReference>
<accession>A0A8H6SD17</accession>
<organism evidence="1 2">
    <name type="scientific">Mycena chlorophos</name>
    <name type="common">Agaric fungus</name>
    <name type="synonym">Agaricus chlorophos</name>
    <dbReference type="NCBI Taxonomy" id="658473"/>
    <lineage>
        <taxon>Eukaryota</taxon>
        <taxon>Fungi</taxon>
        <taxon>Dikarya</taxon>
        <taxon>Basidiomycota</taxon>
        <taxon>Agaricomycotina</taxon>
        <taxon>Agaricomycetes</taxon>
        <taxon>Agaricomycetidae</taxon>
        <taxon>Agaricales</taxon>
        <taxon>Marasmiineae</taxon>
        <taxon>Mycenaceae</taxon>
        <taxon>Mycena</taxon>
    </lineage>
</organism>
<evidence type="ECO:0000313" key="1">
    <source>
        <dbReference type="EMBL" id="KAF7296486.1"/>
    </source>
</evidence>
<dbReference type="OrthoDB" id="2860849at2759"/>
<protein>
    <submittedName>
        <fullName evidence="1">Iwr1 domain-containing protein</fullName>
    </submittedName>
</protein>
<sequence>MATNSFESVPPTRVFERSERVREESFFAFNSKELSNQSNEWISVSSSSRNPMQSLSIVVRGTAISAPRNHWHGRSAAASEPTTMDDRSCVRYTLTDQRKHRAVRVIDSRDMQSYFLTDYDLKEVLDERGVVVSVSTGSCRSGGDPGELELPRLLCML</sequence>
<dbReference type="EMBL" id="JACAZE010000016">
    <property type="protein sequence ID" value="KAF7296486.1"/>
    <property type="molecule type" value="Genomic_DNA"/>
</dbReference>
<reference evidence="1" key="1">
    <citation type="submission" date="2020-05" db="EMBL/GenBank/DDBJ databases">
        <title>Mycena genomes resolve the evolution of fungal bioluminescence.</title>
        <authorList>
            <person name="Tsai I.J."/>
        </authorList>
    </citation>
    <scope>NUCLEOTIDE SEQUENCE</scope>
    <source>
        <strain evidence="1">110903Hualien_Pintung</strain>
    </source>
</reference>
<proteinExistence type="predicted"/>
<dbReference type="AlphaFoldDB" id="A0A8H6SD17"/>